<name>A0ABQ7UG47_SOLTU</name>
<evidence type="ECO:0008006" key="3">
    <source>
        <dbReference type="Google" id="ProtNLM"/>
    </source>
</evidence>
<dbReference type="EMBL" id="JAIVGD010000019">
    <property type="protein sequence ID" value="KAH0747982.1"/>
    <property type="molecule type" value="Genomic_DNA"/>
</dbReference>
<dbReference type="Proteomes" id="UP000826656">
    <property type="component" value="Unassembled WGS sequence"/>
</dbReference>
<organism evidence="1 2">
    <name type="scientific">Solanum tuberosum</name>
    <name type="common">Potato</name>
    <dbReference type="NCBI Taxonomy" id="4113"/>
    <lineage>
        <taxon>Eukaryota</taxon>
        <taxon>Viridiplantae</taxon>
        <taxon>Streptophyta</taxon>
        <taxon>Embryophyta</taxon>
        <taxon>Tracheophyta</taxon>
        <taxon>Spermatophyta</taxon>
        <taxon>Magnoliopsida</taxon>
        <taxon>eudicotyledons</taxon>
        <taxon>Gunneridae</taxon>
        <taxon>Pentapetalae</taxon>
        <taxon>asterids</taxon>
        <taxon>lamiids</taxon>
        <taxon>Solanales</taxon>
        <taxon>Solanaceae</taxon>
        <taxon>Solanoideae</taxon>
        <taxon>Solaneae</taxon>
        <taxon>Solanum</taxon>
    </lineage>
</organism>
<comment type="caution">
    <text evidence="1">The sequence shown here is derived from an EMBL/GenBank/DDBJ whole genome shotgun (WGS) entry which is preliminary data.</text>
</comment>
<sequence length="203" mass="23229">MESGESLQDMITRFTTIVNELVSLGKIYTTEEHVDKVLRTLPRSWVTKVTAIREANDLTTMILDELLDNSIEDDKEDVALMAMEDSDSESDIDKREEQVQQLDSCTLAHKSEILKQSVTGNGKEKISGDQIRCDQDLKRLKDELFSEREKSRRINLELARTKYELEWANKWTLSSMIVTQLSNRTHNTKAGIGKVRGSKQHSI</sequence>
<evidence type="ECO:0000313" key="1">
    <source>
        <dbReference type="EMBL" id="KAH0747982.1"/>
    </source>
</evidence>
<proteinExistence type="predicted"/>
<dbReference type="Pfam" id="PF14223">
    <property type="entry name" value="Retrotran_gag_2"/>
    <property type="match status" value="1"/>
</dbReference>
<reference evidence="1 2" key="1">
    <citation type="journal article" date="2021" name="bioRxiv">
        <title>Chromosome-scale and haplotype-resolved genome assembly of a tetraploid potato cultivar.</title>
        <authorList>
            <person name="Sun H."/>
            <person name="Jiao W.-B."/>
            <person name="Krause K."/>
            <person name="Campoy J.A."/>
            <person name="Goel M."/>
            <person name="Folz-Donahue K."/>
            <person name="Kukat C."/>
            <person name="Huettel B."/>
            <person name="Schneeberger K."/>
        </authorList>
    </citation>
    <scope>NUCLEOTIDE SEQUENCE [LARGE SCALE GENOMIC DNA]</scope>
    <source>
        <strain evidence="1">SolTubOtavaFocal</strain>
        <tissue evidence="1">Leaves</tissue>
    </source>
</reference>
<evidence type="ECO:0000313" key="2">
    <source>
        <dbReference type="Proteomes" id="UP000826656"/>
    </source>
</evidence>
<keyword evidence="2" id="KW-1185">Reference proteome</keyword>
<gene>
    <name evidence="1" type="ORF">KY290_027214</name>
</gene>
<accession>A0ABQ7UG47</accession>
<protein>
    <recommendedName>
        <fullName evidence="3">UBN2 domain-containing protein</fullName>
    </recommendedName>
</protein>